<dbReference type="AlphaFoldDB" id="A0AAV5C890"/>
<dbReference type="Pfam" id="PF03140">
    <property type="entry name" value="DUF247"/>
    <property type="match status" value="1"/>
</dbReference>
<feature type="region of interest" description="Disordered" evidence="1">
    <location>
        <begin position="130"/>
        <end position="167"/>
    </location>
</feature>
<dbReference type="PANTHER" id="PTHR31549">
    <property type="entry name" value="PROTEIN, PUTATIVE (DUF247)-RELATED-RELATED"/>
    <property type="match status" value="1"/>
</dbReference>
<proteinExistence type="predicted"/>
<evidence type="ECO:0000313" key="4">
    <source>
        <dbReference type="Proteomes" id="UP001054889"/>
    </source>
</evidence>
<reference evidence="3" key="1">
    <citation type="journal article" date="2018" name="DNA Res.">
        <title>Multiple hybrid de novo genome assembly of finger millet, an orphan allotetraploid crop.</title>
        <authorList>
            <person name="Hatakeyama M."/>
            <person name="Aluri S."/>
            <person name="Balachadran M.T."/>
            <person name="Sivarajan S.R."/>
            <person name="Patrignani A."/>
            <person name="Gruter S."/>
            <person name="Poveda L."/>
            <person name="Shimizu-Inatsugi R."/>
            <person name="Baeten J."/>
            <person name="Francoijs K.J."/>
            <person name="Nataraja K.N."/>
            <person name="Reddy Y.A.N."/>
            <person name="Phadnis S."/>
            <person name="Ravikumar R.L."/>
            <person name="Schlapbach R."/>
            <person name="Sreeman S.M."/>
            <person name="Shimizu K.K."/>
        </authorList>
    </citation>
    <scope>NUCLEOTIDE SEQUENCE</scope>
</reference>
<accession>A0AAV5C890</accession>
<keyword evidence="2" id="KW-0812">Transmembrane</keyword>
<evidence type="ECO:0000256" key="1">
    <source>
        <dbReference type="SAM" id="MobiDB-lite"/>
    </source>
</evidence>
<gene>
    <name evidence="3" type="primary">ga10959</name>
    <name evidence="3" type="ORF">PR202_ga10959</name>
</gene>
<feature type="compositionally biased region" description="Basic and acidic residues" evidence="1">
    <location>
        <begin position="26"/>
        <end position="41"/>
    </location>
</feature>
<feature type="transmembrane region" description="Helical" evidence="2">
    <location>
        <begin position="286"/>
        <end position="304"/>
    </location>
</feature>
<evidence type="ECO:0000313" key="3">
    <source>
        <dbReference type="EMBL" id="GJM94321.1"/>
    </source>
</evidence>
<keyword evidence="2" id="KW-1133">Transmembrane helix</keyword>
<dbReference type="InterPro" id="IPR004158">
    <property type="entry name" value="DUF247_pln"/>
</dbReference>
<dbReference type="EMBL" id="BQKI01000005">
    <property type="protein sequence ID" value="GJM94321.1"/>
    <property type="molecule type" value="Genomic_DNA"/>
</dbReference>
<evidence type="ECO:0000256" key="2">
    <source>
        <dbReference type="SAM" id="Phobius"/>
    </source>
</evidence>
<dbReference type="Proteomes" id="UP001054889">
    <property type="component" value="Unassembled WGS sequence"/>
</dbReference>
<name>A0AAV5C890_ELECO</name>
<keyword evidence="2" id="KW-0472">Membrane</keyword>
<protein>
    <submittedName>
        <fullName evidence="3">Uncharacterized protein</fullName>
    </submittedName>
</protein>
<sequence length="309" mass="34789">MFAYSPYFDNNRSNYLSDEEDIIISKEGKNGDSSDIKREGEGNDGNNNEQKLEDDDHRDIKFAEMLLLDGCSSWGLMELRPPELKVPVERFLDLMASFFDGEAINAVANDTVQKGTQQSHDQQLDDLEDGQQHHQLNPPPPTTAPDHLLASRNGNGRASASASSASSPWLDPVVLSDMTACWLINMAAYEACLGATQADNFAVSSYISVVALLMNREEDVQELRSKGIVHSAFTNKETLTFFKWAARHIRVGHRYYQVFECLDEYRNQRYVWIAVHRFFYKNFKTIIAILSVAGVLAGLFRAILSVKQP</sequence>
<keyword evidence="4" id="KW-1185">Reference proteome</keyword>
<reference evidence="3" key="2">
    <citation type="submission" date="2021-12" db="EMBL/GenBank/DDBJ databases">
        <title>Resequencing data analysis of finger millet.</title>
        <authorList>
            <person name="Hatakeyama M."/>
            <person name="Aluri S."/>
            <person name="Balachadran M.T."/>
            <person name="Sivarajan S.R."/>
            <person name="Poveda L."/>
            <person name="Shimizu-Inatsugi R."/>
            <person name="Schlapbach R."/>
            <person name="Sreeman S.M."/>
            <person name="Shimizu K.K."/>
        </authorList>
    </citation>
    <scope>NUCLEOTIDE SEQUENCE</scope>
</reference>
<feature type="compositionally biased region" description="Low complexity" evidence="1">
    <location>
        <begin position="150"/>
        <end position="167"/>
    </location>
</feature>
<feature type="region of interest" description="Disordered" evidence="1">
    <location>
        <begin position="26"/>
        <end position="55"/>
    </location>
</feature>
<dbReference type="PANTHER" id="PTHR31549:SF80">
    <property type="entry name" value="OS12G0481000 PROTEIN"/>
    <property type="match status" value="1"/>
</dbReference>
<organism evidence="3 4">
    <name type="scientific">Eleusine coracana subsp. coracana</name>
    <dbReference type="NCBI Taxonomy" id="191504"/>
    <lineage>
        <taxon>Eukaryota</taxon>
        <taxon>Viridiplantae</taxon>
        <taxon>Streptophyta</taxon>
        <taxon>Embryophyta</taxon>
        <taxon>Tracheophyta</taxon>
        <taxon>Spermatophyta</taxon>
        <taxon>Magnoliopsida</taxon>
        <taxon>Liliopsida</taxon>
        <taxon>Poales</taxon>
        <taxon>Poaceae</taxon>
        <taxon>PACMAD clade</taxon>
        <taxon>Chloridoideae</taxon>
        <taxon>Cynodonteae</taxon>
        <taxon>Eleusininae</taxon>
        <taxon>Eleusine</taxon>
    </lineage>
</organism>
<comment type="caution">
    <text evidence="3">The sequence shown here is derived from an EMBL/GenBank/DDBJ whole genome shotgun (WGS) entry which is preliminary data.</text>
</comment>